<evidence type="ECO:0000259" key="1">
    <source>
        <dbReference type="Pfam" id="PF11706"/>
    </source>
</evidence>
<protein>
    <submittedName>
        <fullName evidence="2">CGNR zinc finger domain-containing protein</fullName>
    </submittedName>
</protein>
<dbReference type="SUPFAM" id="SSF160904">
    <property type="entry name" value="Jann2411-like"/>
    <property type="match status" value="1"/>
</dbReference>
<accession>A0A1M7QUE7</accession>
<keyword evidence="3" id="KW-1185">Reference proteome</keyword>
<evidence type="ECO:0000313" key="3">
    <source>
        <dbReference type="Proteomes" id="UP000184440"/>
    </source>
</evidence>
<gene>
    <name evidence="2" type="ORF">SAMN05443668_105362</name>
</gene>
<dbReference type="PANTHER" id="PTHR35525:SF3">
    <property type="entry name" value="BLL6575 PROTEIN"/>
    <property type="match status" value="1"/>
</dbReference>
<dbReference type="STRING" id="134849.SAMN05443668_105362"/>
<proteinExistence type="predicted"/>
<dbReference type="InterPro" id="IPR023286">
    <property type="entry name" value="ABATE_dom_sf"/>
</dbReference>
<organism evidence="2 3">
    <name type="scientific">Cryptosporangium aurantiacum</name>
    <dbReference type="NCBI Taxonomy" id="134849"/>
    <lineage>
        <taxon>Bacteria</taxon>
        <taxon>Bacillati</taxon>
        <taxon>Actinomycetota</taxon>
        <taxon>Actinomycetes</taxon>
        <taxon>Cryptosporangiales</taxon>
        <taxon>Cryptosporangiaceae</taxon>
        <taxon>Cryptosporangium</taxon>
    </lineage>
</organism>
<dbReference type="EMBL" id="FRCS01000005">
    <property type="protein sequence ID" value="SHN35172.1"/>
    <property type="molecule type" value="Genomic_DNA"/>
</dbReference>
<dbReference type="PANTHER" id="PTHR35525">
    <property type="entry name" value="BLL6575 PROTEIN"/>
    <property type="match status" value="1"/>
</dbReference>
<feature type="domain" description="Zinc finger CGNR" evidence="1">
    <location>
        <begin position="117"/>
        <end position="158"/>
    </location>
</feature>
<reference evidence="2 3" key="1">
    <citation type="submission" date="2016-11" db="EMBL/GenBank/DDBJ databases">
        <authorList>
            <person name="Jaros S."/>
            <person name="Januszkiewicz K."/>
            <person name="Wedrychowicz H."/>
        </authorList>
    </citation>
    <scope>NUCLEOTIDE SEQUENCE [LARGE SCALE GENOMIC DNA]</scope>
    <source>
        <strain evidence="2 3">DSM 46144</strain>
    </source>
</reference>
<dbReference type="InterPro" id="IPR021005">
    <property type="entry name" value="Znf_CGNR"/>
</dbReference>
<dbReference type="AlphaFoldDB" id="A0A1M7QUE7"/>
<evidence type="ECO:0000313" key="2">
    <source>
        <dbReference type="EMBL" id="SHN35172.1"/>
    </source>
</evidence>
<dbReference type="InterPro" id="IPR010852">
    <property type="entry name" value="ABATE"/>
</dbReference>
<sequence>MRFAVELAADPPATAEELTVRCRAAGVEVPDREIDLDDVRSFLVEWLGVVDAPDDVTRADRLNELLAAASAYPRLTNHDGDGWHVHYRAPDLPLAGVLRALISVGTALHLTGRGMHRLGRCAVDECRRPFADVSRTGRQRYCSPACANKDAVRRHRARTR</sequence>
<name>A0A1M7QUE7_9ACTN</name>
<dbReference type="Pfam" id="PF11706">
    <property type="entry name" value="zf-CGNR"/>
    <property type="match status" value="1"/>
</dbReference>
<dbReference type="Gene3D" id="1.10.3300.10">
    <property type="entry name" value="Jann2411-like domain"/>
    <property type="match status" value="1"/>
</dbReference>
<dbReference type="Proteomes" id="UP000184440">
    <property type="component" value="Unassembled WGS sequence"/>
</dbReference>